<organism evidence="2 3">
    <name type="scientific">Trichoderma ghanense</name>
    <dbReference type="NCBI Taxonomy" id="65468"/>
    <lineage>
        <taxon>Eukaryota</taxon>
        <taxon>Fungi</taxon>
        <taxon>Dikarya</taxon>
        <taxon>Ascomycota</taxon>
        <taxon>Pezizomycotina</taxon>
        <taxon>Sordariomycetes</taxon>
        <taxon>Hypocreomycetidae</taxon>
        <taxon>Hypocreales</taxon>
        <taxon>Hypocreaceae</taxon>
        <taxon>Trichoderma</taxon>
    </lineage>
</organism>
<dbReference type="RefSeq" id="XP_073559624.1">
    <property type="nucleotide sequence ID" value="XM_073701840.1"/>
</dbReference>
<accession>A0ABY2H5A2</accession>
<name>A0ABY2H5A2_9HYPO</name>
<reference evidence="2 3" key="1">
    <citation type="submission" date="2018-01" db="EMBL/GenBank/DDBJ databases">
        <title>Genome characterization of the sugarcane-associated fungus Trichoderma ghanense CCMA-1212 and their application in lignocelulose bioconversion.</title>
        <authorList>
            <person name="Steindorff A.S."/>
            <person name="Mendes T.D."/>
            <person name="Vilela E.S.D."/>
            <person name="Rodrigues D.S."/>
            <person name="Formighieri E.F."/>
            <person name="Melo I.S."/>
            <person name="Favaro L.C.L."/>
        </authorList>
    </citation>
    <scope>NUCLEOTIDE SEQUENCE [LARGE SCALE GENOMIC DNA]</scope>
    <source>
        <strain evidence="2 3">CCMA-1212</strain>
    </source>
</reference>
<gene>
    <name evidence="2" type="ORF">CCMA1212_004542</name>
</gene>
<feature type="non-terminal residue" evidence="2">
    <location>
        <position position="1"/>
    </location>
</feature>
<dbReference type="Proteomes" id="UP001642720">
    <property type="component" value="Unassembled WGS sequence"/>
</dbReference>
<protein>
    <recommendedName>
        <fullName evidence="4">Translation elongation factor 1 alpha</fullName>
    </recommendedName>
</protein>
<keyword evidence="3" id="KW-1185">Reference proteome</keyword>
<feature type="compositionally biased region" description="Low complexity" evidence="1">
    <location>
        <begin position="1"/>
        <end position="15"/>
    </location>
</feature>
<dbReference type="EMBL" id="PPTA01000005">
    <property type="protein sequence ID" value="TFB03423.1"/>
    <property type="molecule type" value="Genomic_DNA"/>
</dbReference>
<dbReference type="GeneID" id="300576290"/>
<evidence type="ECO:0008006" key="4">
    <source>
        <dbReference type="Google" id="ProtNLM"/>
    </source>
</evidence>
<proteinExistence type="predicted"/>
<feature type="region of interest" description="Disordered" evidence="1">
    <location>
        <begin position="1"/>
        <end position="27"/>
    </location>
</feature>
<comment type="caution">
    <text evidence="2">The sequence shown here is derived from an EMBL/GenBank/DDBJ whole genome shotgun (WGS) entry which is preliminary data.</text>
</comment>
<sequence length="54" mass="5821">FCSIPSSTPASSSTPWRARYTPLSTQPPQRSACFPPFPSKSAPIITVSSVLLRL</sequence>
<evidence type="ECO:0000313" key="3">
    <source>
        <dbReference type="Proteomes" id="UP001642720"/>
    </source>
</evidence>
<evidence type="ECO:0000256" key="1">
    <source>
        <dbReference type="SAM" id="MobiDB-lite"/>
    </source>
</evidence>
<evidence type="ECO:0000313" key="2">
    <source>
        <dbReference type="EMBL" id="TFB03423.1"/>
    </source>
</evidence>